<dbReference type="RefSeq" id="WP_157525753.1">
    <property type="nucleotide sequence ID" value="NZ_CP066775.1"/>
</dbReference>
<dbReference type="InterPro" id="IPR036890">
    <property type="entry name" value="HATPase_C_sf"/>
</dbReference>
<dbReference type="InterPro" id="IPR010559">
    <property type="entry name" value="Sig_transdc_His_kin_internal"/>
</dbReference>
<dbReference type="PANTHER" id="PTHR34220">
    <property type="entry name" value="SENSOR HISTIDINE KINASE YPDA"/>
    <property type="match status" value="1"/>
</dbReference>
<gene>
    <name evidence="2" type="ORF">GO620_012745</name>
</gene>
<keyword evidence="3" id="KW-1185">Reference proteome</keyword>
<dbReference type="AlphaFoldDB" id="A0A6I4INR1"/>
<dbReference type="Gene3D" id="3.30.565.10">
    <property type="entry name" value="Histidine kinase-like ATPase, C-terminal domain"/>
    <property type="match status" value="1"/>
</dbReference>
<dbReference type="Pfam" id="PF06580">
    <property type="entry name" value="His_kinase"/>
    <property type="match status" value="1"/>
</dbReference>
<evidence type="ECO:0000313" key="2">
    <source>
        <dbReference type="EMBL" id="QQL49041.1"/>
    </source>
</evidence>
<keyword evidence="2" id="KW-0808">Transferase</keyword>
<dbReference type="KEGG" id="mgik:GO620_012745"/>
<sequence>MKTKHAEIIVASVLLLISLFEFVATAHYHVYSPFTPHDPNARAYRALHLKYSFVNNYMLPELLVRFTFYFSFLWMACSYPNKFLARRKWIGFMLTTILGGICTWLLLYLKIWMRGFHSGNAMTDYSIYSVLTLYGALLIYQAIKYAALYYFTNGKQSNSPTPLKTEVTAFVICWVIIMAACFTMNIYWGWKLFFGFMVPCCFIVYMVLMYYIIPAFWHGQTDKSKFWLTIIVITLLINLPLTGYFAYKSAYELWTRGFMFILSWAAQLVVLLPLSIYIYYRRKATSEEITGLQTGLSRADADLSFLRSQIDPHFLFNALNTLYGVALKEHAEYTADGVQKLGDMMRFMLHDNNREQISLAHEIQYLQNYIAFQKLRTAGRQTINVQVELPDAGENLNIAPMLLIPFVENAFKHGISLKEASWINVKLYFSGKKMHFEVDNSAHADNADKIDDTSSGIGLDNVKKRLELIYPGRYSLNVTNSKTSHSVELSIDLD</sequence>
<dbReference type="Proteomes" id="UP000429232">
    <property type="component" value="Chromosome"/>
</dbReference>
<feature type="domain" description="Signal transduction histidine kinase internal region" evidence="1">
    <location>
        <begin position="301"/>
        <end position="378"/>
    </location>
</feature>
<dbReference type="GO" id="GO:0000155">
    <property type="term" value="F:phosphorelay sensor kinase activity"/>
    <property type="evidence" value="ECO:0007669"/>
    <property type="project" value="InterPro"/>
</dbReference>
<proteinExistence type="predicted"/>
<name>A0A6I4INR1_9SPHI</name>
<dbReference type="PANTHER" id="PTHR34220:SF7">
    <property type="entry name" value="SENSOR HISTIDINE KINASE YPDA"/>
    <property type="match status" value="1"/>
</dbReference>
<dbReference type="GO" id="GO:0016020">
    <property type="term" value="C:membrane"/>
    <property type="evidence" value="ECO:0007669"/>
    <property type="project" value="InterPro"/>
</dbReference>
<evidence type="ECO:0000313" key="3">
    <source>
        <dbReference type="Proteomes" id="UP000429232"/>
    </source>
</evidence>
<keyword evidence="2" id="KW-0418">Kinase</keyword>
<protein>
    <submittedName>
        <fullName evidence="2">Histidine kinase</fullName>
    </submittedName>
</protein>
<evidence type="ECO:0000259" key="1">
    <source>
        <dbReference type="Pfam" id="PF06580"/>
    </source>
</evidence>
<accession>A0A6I4INR1</accession>
<dbReference type="SUPFAM" id="SSF55874">
    <property type="entry name" value="ATPase domain of HSP90 chaperone/DNA topoisomerase II/histidine kinase"/>
    <property type="match status" value="1"/>
</dbReference>
<organism evidence="2 3">
    <name type="scientific">Mucilaginibacter ginkgonis</name>
    <dbReference type="NCBI Taxonomy" id="2682091"/>
    <lineage>
        <taxon>Bacteria</taxon>
        <taxon>Pseudomonadati</taxon>
        <taxon>Bacteroidota</taxon>
        <taxon>Sphingobacteriia</taxon>
        <taxon>Sphingobacteriales</taxon>
        <taxon>Sphingobacteriaceae</taxon>
        <taxon>Mucilaginibacter</taxon>
    </lineage>
</organism>
<reference evidence="2 3" key="1">
    <citation type="submission" date="2020-12" db="EMBL/GenBank/DDBJ databases">
        <title>HMF7856_wgs.fasta genome submission.</title>
        <authorList>
            <person name="Kang H."/>
            <person name="Kim H."/>
            <person name="Joh K."/>
        </authorList>
    </citation>
    <scope>NUCLEOTIDE SEQUENCE [LARGE SCALE GENOMIC DNA]</scope>
    <source>
        <strain evidence="2 3">HMF7856</strain>
    </source>
</reference>
<dbReference type="InterPro" id="IPR050640">
    <property type="entry name" value="Bact_2-comp_sensor_kinase"/>
</dbReference>
<dbReference type="EMBL" id="CP066775">
    <property type="protein sequence ID" value="QQL49041.1"/>
    <property type="molecule type" value="Genomic_DNA"/>
</dbReference>